<keyword evidence="1" id="KW-0732">Signal</keyword>
<dbReference type="SUPFAM" id="SSF53474">
    <property type="entry name" value="alpha/beta-Hydrolases"/>
    <property type="match status" value="1"/>
</dbReference>
<name>A0A1H8W2T9_9BRAD</name>
<keyword evidence="3" id="KW-1185">Reference proteome</keyword>
<accession>A0A1H8W2T9</accession>
<feature type="chain" id="PRO_5011434667" evidence="1">
    <location>
        <begin position="23"/>
        <end position="292"/>
    </location>
</feature>
<dbReference type="RefSeq" id="WP_092685755.1">
    <property type="nucleotide sequence ID" value="NZ_FODT01000010.1"/>
</dbReference>
<organism evidence="2 3">
    <name type="scientific">Rhodopseudomonas pseudopalustris</name>
    <dbReference type="NCBI Taxonomy" id="1513892"/>
    <lineage>
        <taxon>Bacteria</taxon>
        <taxon>Pseudomonadati</taxon>
        <taxon>Pseudomonadota</taxon>
        <taxon>Alphaproteobacteria</taxon>
        <taxon>Hyphomicrobiales</taxon>
        <taxon>Nitrobacteraceae</taxon>
        <taxon>Rhodopseudomonas</taxon>
    </lineage>
</organism>
<proteinExistence type="predicted"/>
<dbReference type="Proteomes" id="UP000199615">
    <property type="component" value="Unassembled WGS sequence"/>
</dbReference>
<feature type="signal peptide" evidence="1">
    <location>
        <begin position="1"/>
        <end position="22"/>
    </location>
</feature>
<sequence>MVRRILLLILGIFLTNVAAANAADVIDRIQVDEKLILLSSPLPVLAYVFRPQIAGPLPLVVMNHGESLDATERSFFPLVEFRAAALWFAQRGNMVVVPIRPGFSRTAIELPERGLFGLYFGEVGDCSSPNFRDPGIAIATINQWVIDHMIAQKEVLPKGVVVVGQSGGGWGAMALSSLKSTSIRAIITFAAGRGGHLDGKPNNNCAPDRLVAATGQFGSTAKIPMLSIYVQNDSFFGPVLSKQMLDAYRAAGGDAEYHLLPAFGNEGHFFLHSADAIPIWSPIVSRFLDLHP</sequence>
<evidence type="ECO:0000313" key="2">
    <source>
        <dbReference type="EMBL" id="SEP21951.1"/>
    </source>
</evidence>
<dbReference type="Gene3D" id="3.40.50.1820">
    <property type="entry name" value="alpha/beta hydrolase"/>
    <property type="match status" value="1"/>
</dbReference>
<dbReference type="InterPro" id="IPR029058">
    <property type="entry name" value="AB_hydrolase_fold"/>
</dbReference>
<dbReference type="GO" id="GO:0016787">
    <property type="term" value="F:hydrolase activity"/>
    <property type="evidence" value="ECO:0007669"/>
    <property type="project" value="UniProtKB-KW"/>
</dbReference>
<dbReference type="AlphaFoldDB" id="A0A1H8W2T9"/>
<protein>
    <submittedName>
        <fullName evidence="2">Dienelactone hydrolase</fullName>
    </submittedName>
</protein>
<gene>
    <name evidence="2" type="ORF">SAMN05444123_110156</name>
</gene>
<reference evidence="3" key="1">
    <citation type="submission" date="2016-10" db="EMBL/GenBank/DDBJ databases">
        <authorList>
            <person name="Varghese N."/>
            <person name="Submissions S."/>
        </authorList>
    </citation>
    <scope>NUCLEOTIDE SEQUENCE [LARGE SCALE GENOMIC DNA]</scope>
    <source>
        <strain evidence="3">DSM 123</strain>
    </source>
</reference>
<evidence type="ECO:0000256" key="1">
    <source>
        <dbReference type="SAM" id="SignalP"/>
    </source>
</evidence>
<dbReference type="EMBL" id="FODT01000010">
    <property type="protein sequence ID" value="SEP21951.1"/>
    <property type="molecule type" value="Genomic_DNA"/>
</dbReference>
<dbReference type="OrthoDB" id="7839439at2"/>
<evidence type="ECO:0000313" key="3">
    <source>
        <dbReference type="Proteomes" id="UP000199615"/>
    </source>
</evidence>
<keyword evidence="2" id="KW-0378">Hydrolase</keyword>